<dbReference type="eggNOG" id="COG5587">
    <property type="taxonomic scope" value="Bacteria"/>
</dbReference>
<accession>A3HYP1</accession>
<dbReference type="Proteomes" id="UP000003919">
    <property type="component" value="Unassembled WGS sequence"/>
</dbReference>
<comment type="caution">
    <text evidence="1">The sequence shown here is derived from an EMBL/GenBank/DDBJ whole genome shotgun (WGS) entry which is preliminary data.</text>
</comment>
<proteinExistence type="predicted"/>
<dbReference type="RefSeq" id="WP_008198995.1">
    <property type="nucleotide sequence ID" value="NZ_CM001023.1"/>
</dbReference>
<name>A3HYP1_9BACT</name>
<gene>
    <name evidence="1" type="ORF">ALPR1_05625</name>
</gene>
<dbReference type="PANTHER" id="PTHR36452:SF1">
    <property type="entry name" value="DUF2461 DOMAIN-CONTAINING PROTEIN"/>
    <property type="match status" value="1"/>
</dbReference>
<sequence length="222" mass="26300">MMKEGFEFLKQLKENNNREWFTEHKPLYDKLAKENKSFFNKVFLELQKYDSLNRVHVSRIYRDIRFSKDKTPYKSNFGAGYSRTKPLLRGGYYIQLEPDNSFVGGGFWAPNKEDLLRIREEFAMDTSEIQRITTHKIFKEYFGELQGEDAVKIAPKGFDKNNPAIDLIKKKQFIVKRTFTDKEVFSNDFQKEVILTFLAMRPFFDYMSEMLTTNSNGEPLFP</sequence>
<dbReference type="Pfam" id="PF09365">
    <property type="entry name" value="DUF2461"/>
    <property type="match status" value="1"/>
</dbReference>
<dbReference type="NCBIfam" id="TIGR02453">
    <property type="entry name" value="TIGR02453 family protein"/>
    <property type="match status" value="1"/>
</dbReference>
<evidence type="ECO:0000313" key="2">
    <source>
        <dbReference type="Proteomes" id="UP000003919"/>
    </source>
</evidence>
<dbReference type="EMBL" id="AAXU02000001">
    <property type="protein sequence ID" value="EAZ80377.1"/>
    <property type="molecule type" value="Genomic_DNA"/>
</dbReference>
<reference evidence="1 2" key="1">
    <citation type="journal article" date="2011" name="J. Bacteriol.">
        <title>Complete genome sequence of Algoriphagus sp. PR1, bacterial prey of a colony-forming choanoflagellate.</title>
        <authorList>
            <person name="Alegado R.A."/>
            <person name="Ferriera S."/>
            <person name="Nusbaum C."/>
            <person name="Young S.K."/>
            <person name="Zeng Q."/>
            <person name="Imamovic A."/>
            <person name="Fairclough S.R."/>
            <person name="King N."/>
        </authorList>
    </citation>
    <scope>NUCLEOTIDE SEQUENCE [LARGE SCALE GENOMIC DNA]</scope>
    <source>
        <strain evidence="1 2">PR1</strain>
    </source>
</reference>
<dbReference type="PANTHER" id="PTHR36452">
    <property type="entry name" value="CHROMOSOME 12, WHOLE GENOME SHOTGUN SEQUENCE"/>
    <property type="match status" value="1"/>
</dbReference>
<dbReference type="InterPro" id="IPR015996">
    <property type="entry name" value="UCP028451"/>
</dbReference>
<evidence type="ECO:0000313" key="1">
    <source>
        <dbReference type="EMBL" id="EAZ80377.1"/>
    </source>
</evidence>
<dbReference type="HOGENOM" id="CLU_036742_2_0_10"/>
<dbReference type="InterPro" id="IPR012808">
    <property type="entry name" value="CHP02453"/>
</dbReference>
<protein>
    <recommendedName>
        <fullName evidence="3">TIGR02453 family protein</fullName>
    </recommendedName>
</protein>
<evidence type="ECO:0008006" key="3">
    <source>
        <dbReference type="Google" id="ProtNLM"/>
    </source>
</evidence>
<dbReference type="AlphaFoldDB" id="A3HYP1"/>
<keyword evidence="2" id="KW-1185">Reference proteome</keyword>
<organism evidence="1 2">
    <name type="scientific">Algoriphagus machipongonensis</name>
    <dbReference type="NCBI Taxonomy" id="388413"/>
    <lineage>
        <taxon>Bacteria</taxon>
        <taxon>Pseudomonadati</taxon>
        <taxon>Bacteroidota</taxon>
        <taxon>Cytophagia</taxon>
        <taxon>Cytophagales</taxon>
        <taxon>Cyclobacteriaceae</taxon>
        <taxon>Algoriphagus</taxon>
    </lineage>
</organism>
<dbReference type="PIRSF" id="PIRSF028451">
    <property type="entry name" value="UCP028451"/>
    <property type="match status" value="1"/>
</dbReference>